<proteinExistence type="predicted"/>
<protein>
    <submittedName>
        <fullName evidence="1">Cof protein</fullName>
    </submittedName>
</protein>
<dbReference type="NCBIfam" id="TIGR01484">
    <property type="entry name" value="HAD-SF-IIB"/>
    <property type="match status" value="1"/>
</dbReference>
<sequence length="291" mass="32040">MVTSSKGSIRLLATDIDGTLLNPQFQISEGDLAALRQAHAAGIEIVLVTGRRHTFALPIAKQLGFDLWLISSNGAVTRSLASETFHRDLMPAETCRQLCRAMQEFRGNTVLTFDSESKGAIVLERLDEIGPSIRRWVEKNMEFIEFVVPIEKAVVRDPVQTMFCGTMARMNEALRALDAAGMDGKITVLRTEYPARDLSMVDVLNAGCSKGHALERWAAHRGYQRDEVMAIGDNHNDVEMLEFAGHPVIMGNACEELRGRGWRVTRGNDDCGVAAAVEEIVSGQWPVVSGQ</sequence>
<accession>A0A2U3KMW8</accession>
<dbReference type="SFLD" id="SFLDS00003">
    <property type="entry name" value="Haloacid_Dehalogenase"/>
    <property type="match status" value="1"/>
</dbReference>
<dbReference type="Pfam" id="PF08282">
    <property type="entry name" value="Hydrolase_3"/>
    <property type="match status" value="1"/>
</dbReference>
<evidence type="ECO:0000313" key="2">
    <source>
        <dbReference type="Proteomes" id="UP000238701"/>
    </source>
</evidence>
<dbReference type="GO" id="GO:0000287">
    <property type="term" value="F:magnesium ion binding"/>
    <property type="evidence" value="ECO:0007669"/>
    <property type="project" value="TreeGrafter"/>
</dbReference>
<dbReference type="PROSITE" id="PS01229">
    <property type="entry name" value="COF_2"/>
    <property type="match status" value="1"/>
</dbReference>
<dbReference type="InterPro" id="IPR006379">
    <property type="entry name" value="HAD-SF_hydro_IIB"/>
</dbReference>
<dbReference type="NCBIfam" id="TIGR00099">
    <property type="entry name" value="Cof-subfamily"/>
    <property type="match status" value="1"/>
</dbReference>
<dbReference type="PANTHER" id="PTHR10000:SF8">
    <property type="entry name" value="HAD SUPERFAMILY HYDROLASE-LIKE, TYPE 3"/>
    <property type="match status" value="1"/>
</dbReference>
<dbReference type="GO" id="GO:0016791">
    <property type="term" value="F:phosphatase activity"/>
    <property type="evidence" value="ECO:0007669"/>
    <property type="project" value="TreeGrafter"/>
</dbReference>
<dbReference type="Proteomes" id="UP000238701">
    <property type="component" value="Unassembled WGS sequence"/>
</dbReference>
<evidence type="ECO:0000313" key="1">
    <source>
        <dbReference type="EMBL" id="SPF40965.1"/>
    </source>
</evidence>
<name>A0A2U3KMW8_9BACT</name>
<dbReference type="Gene3D" id="3.40.50.1000">
    <property type="entry name" value="HAD superfamily/HAD-like"/>
    <property type="match status" value="1"/>
</dbReference>
<dbReference type="Gene3D" id="3.30.1240.10">
    <property type="match status" value="1"/>
</dbReference>
<organism evidence="1 2">
    <name type="scientific">Candidatus Sulfotelmatobacter kueseliae</name>
    <dbReference type="NCBI Taxonomy" id="2042962"/>
    <lineage>
        <taxon>Bacteria</taxon>
        <taxon>Pseudomonadati</taxon>
        <taxon>Acidobacteriota</taxon>
        <taxon>Terriglobia</taxon>
        <taxon>Terriglobales</taxon>
        <taxon>Candidatus Korobacteraceae</taxon>
        <taxon>Candidatus Sulfotelmatobacter</taxon>
    </lineage>
</organism>
<dbReference type="SUPFAM" id="SSF56784">
    <property type="entry name" value="HAD-like"/>
    <property type="match status" value="1"/>
</dbReference>
<dbReference type="InterPro" id="IPR000150">
    <property type="entry name" value="Cof"/>
</dbReference>
<dbReference type="PROSITE" id="PS01228">
    <property type="entry name" value="COF_1"/>
    <property type="match status" value="1"/>
</dbReference>
<dbReference type="InterPro" id="IPR023214">
    <property type="entry name" value="HAD_sf"/>
</dbReference>
<reference evidence="2" key="1">
    <citation type="submission" date="2018-02" db="EMBL/GenBank/DDBJ databases">
        <authorList>
            <person name="Hausmann B."/>
        </authorList>
    </citation>
    <scope>NUCLEOTIDE SEQUENCE [LARGE SCALE GENOMIC DNA]</scope>
    <source>
        <strain evidence="2">Peat soil MAG SbA1</strain>
    </source>
</reference>
<dbReference type="SFLD" id="SFLDG01140">
    <property type="entry name" value="C2.B:_Phosphomannomutase_and_P"/>
    <property type="match status" value="1"/>
</dbReference>
<dbReference type="CDD" id="cd07516">
    <property type="entry name" value="HAD_Pase"/>
    <property type="match status" value="1"/>
</dbReference>
<dbReference type="EMBL" id="OMOD01000127">
    <property type="protein sequence ID" value="SPF40965.1"/>
    <property type="molecule type" value="Genomic_DNA"/>
</dbReference>
<dbReference type="GO" id="GO:0005829">
    <property type="term" value="C:cytosol"/>
    <property type="evidence" value="ECO:0007669"/>
    <property type="project" value="TreeGrafter"/>
</dbReference>
<dbReference type="PANTHER" id="PTHR10000">
    <property type="entry name" value="PHOSPHOSERINE PHOSPHATASE"/>
    <property type="match status" value="1"/>
</dbReference>
<gene>
    <name evidence="1" type="ORF">SBA1_340006</name>
</gene>
<dbReference type="InterPro" id="IPR036412">
    <property type="entry name" value="HAD-like_sf"/>
</dbReference>
<dbReference type="AlphaFoldDB" id="A0A2U3KMW8"/>